<dbReference type="SUPFAM" id="SSF50621">
    <property type="entry name" value="Alanine racemase C-terminal domain-like"/>
    <property type="match status" value="1"/>
</dbReference>
<dbReference type="InterPro" id="IPR020622">
    <property type="entry name" value="Ala_racemase_pyridoxalP-BS"/>
</dbReference>
<evidence type="ECO:0000256" key="6">
    <source>
        <dbReference type="PIRSR" id="PIRSR600821-50"/>
    </source>
</evidence>
<evidence type="ECO:0000256" key="7">
    <source>
        <dbReference type="PIRSR" id="PIRSR600821-52"/>
    </source>
</evidence>
<dbReference type="GO" id="GO:0008784">
    <property type="term" value="F:alanine racemase activity"/>
    <property type="evidence" value="ECO:0007669"/>
    <property type="project" value="UniProtKB-UniRule"/>
</dbReference>
<dbReference type="Gene3D" id="2.40.37.10">
    <property type="entry name" value="Lyase, Ornithine Decarboxylase, Chain A, domain 1"/>
    <property type="match status" value="1"/>
</dbReference>
<comment type="pathway">
    <text evidence="5">Amino-acid biosynthesis; D-alanine biosynthesis; D-alanine from L-alanine: step 1/1.</text>
</comment>
<dbReference type="CDD" id="cd00430">
    <property type="entry name" value="PLPDE_III_AR"/>
    <property type="match status" value="1"/>
</dbReference>
<comment type="cofactor">
    <cofactor evidence="2 5 6">
        <name>pyridoxal 5'-phosphate</name>
        <dbReference type="ChEBI" id="CHEBI:597326"/>
    </cofactor>
</comment>
<dbReference type="PROSITE" id="PS00395">
    <property type="entry name" value="ALANINE_RACEMASE"/>
    <property type="match status" value="1"/>
</dbReference>
<evidence type="ECO:0000256" key="3">
    <source>
        <dbReference type="ARBA" id="ARBA00022898"/>
    </source>
</evidence>
<dbReference type="PANTHER" id="PTHR30511:SF0">
    <property type="entry name" value="ALANINE RACEMASE, CATABOLIC-RELATED"/>
    <property type="match status" value="1"/>
</dbReference>
<comment type="similarity">
    <text evidence="5">Belongs to the alanine racemase family.</text>
</comment>
<dbReference type="Pfam" id="PF01168">
    <property type="entry name" value="Ala_racemase_N"/>
    <property type="match status" value="1"/>
</dbReference>
<dbReference type="Gene3D" id="3.20.20.10">
    <property type="entry name" value="Alanine racemase"/>
    <property type="match status" value="1"/>
</dbReference>
<dbReference type="InterPro" id="IPR001608">
    <property type="entry name" value="Ala_racemase_N"/>
</dbReference>
<protein>
    <recommendedName>
        <fullName evidence="5">Alanine racemase</fullName>
        <ecNumber evidence="5">5.1.1.1</ecNumber>
    </recommendedName>
</protein>
<dbReference type="GO" id="GO:0005829">
    <property type="term" value="C:cytosol"/>
    <property type="evidence" value="ECO:0007669"/>
    <property type="project" value="TreeGrafter"/>
</dbReference>
<evidence type="ECO:0000256" key="4">
    <source>
        <dbReference type="ARBA" id="ARBA00023235"/>
    </source>
</evidence>
<feature type="active site" description="Proton acceptor; specific for D-alanine" evidence="5">
    <location>
        <position position="42"/>
    </location>
</feature>
<dbReference type="Pfam" id="PF00842">
    <property type="entry name" value="Ala_racemase_C"/>
    <property type="match status" value="1"/>
</dbReference>
<feature type="active site" description="Proton acceptor; specific for L-alanine" evidence="5">
    <location>
        <position position="271"/>
    </location>
</feature>
<dbReference type="EMBL" id="HF563609">
    <property type="protein sequence ID" value="CDI40408.1"/>
    <property type="molecule type" value="Genomic_DNA"/>
</dbReference>
<dbReference type="InterPro" id="IPR009006">
    <property type="entry name" value="Ala_racemase/Decarboxylase_C"/>
</dbReference>
<reference evidence="10" key="1">
    <citation type="journal article" date="2013" name="Genome Announc.">
        <title>First genome sequence of a syntrophic acetate-oxidizing bacterium, Tepidanaerobacter acetatoxydans strain Re1.</title>
        <authorList>
            <person name="Manzoor S."/>
            <person name="Bongcam-Rudloff E."/>
            <person name="Schnurer A."/>
            <person name="Muller B."/>
        </authorList>
    </citation>
    <scope>NUCLEOTIDE SEQUENCE [LARGE SCALE GENOMIC DNA]</scope>
    <source>
        <strain evidence="10">Re1</strain>
    </source>
</reference>
<comment type="catalytic activity">
    <reaction evidence="1 5">
        <text>L-alanine = D-alanine</text>
        <dbReference type="Rhea" id="RHEA:20249"/>
        <dbReference type="ChEBI" id="CHEBI:57416"/>
        <dbReference type="ChEBI" id="CHEBI:57972"/>
        <dbReference type="EC" id="5.1.1.1"/>
    </reaction>
</comment>
<comment type="function">
    <text evidence="5">Catalyzes the interconversion of L-alanine and D-alanine. May also act on other amino acids.</text>
</comment>
<feature type="modified residue" description="N6-(pyridoxal phosphate)lysine" evidence="5 6">
    <location>
        <position position="42"/>
    </location>
</feature>
<feature type="binding site" evidence="5 7">
    <location>
        <position position="319"/>
    </location>
    <ligand>
        <name>substrate</name>
    </ligand>
</feature>
<dbReference type="HOGENOM" id="CLU_028393_2_2_9"/>
<dbReference type="GO" id="GO:0009252">
    <property type="term" value="P:peptidoglycan biosynthetic process"/>
    <property type="evidence" value="ECO:0007669"/>
    <property type="project" value="TreeGrafter"/>
</dbReference>
<evidence type="ECO:0000256" key="2">
    <source>
        <dbReference type="ARBA" id="ARBA00001933"/>
    </source>
</evidence>
<dbReference type="GO" id="GO:0030632">
    <property type="term" value="P:D-alanine biosynthetic process"/>
    <property type="evidence" value="ECO:0007669"/>
    <property type="project" value="UniProtKB-UniRule"/>
</dbReference>
<evidence type="ECO:0000313" key="10">
    <source>
        <dbReference type="Proteomes" id="UP000010802"/>
    </source>
</evidence>
<dbReference type="Proteomes" id="UP000010802">
    <property type="component" value="Chromosome"/>
</dbReference>
<evidence type="ECO:0000256" key="1">
    <source>
        <dbReference type="ARBA" id="ARBA00000316"/>
    </source>
</evidence>
<organism evidence="9 10">
    <name type="scientific">Tepidanaerobacter acetatoxydans (strain DSM 21804 / JCM 16047 / Re1)</name>
    <dbReference type="NCBI Taxonomy" id="1209989"/>
    <lineage>
        <taxon>Bacteria</taxon>
        <taxon>Bacillati</taxon>
        <taxon>Bacillota</taxon>
        <taxon>Clostridia</taxon>
        <taxon>Thermosediminibacterales</taxon>
        <taxon>Tepidanaerobacteraceae</taxon>
        <taxon>Tepidanaerobacter</taxon>
    </lineage>
</organism>
<keyword evidence="3 5" id="KW-0663">Pyridoxal phosphate</keyword>
<dbReference type="KEGG" id="tep:TepRe1_0483"/>
<dbReference type="FunFam" id="3.20.20.10:FF:000002">
    <property type="entry name" value="Alanine racemase"/>
    <property type="match status" value="1"/>
</dbReference>
<dbReference type="RefSeq" id="WP_013777604.1">
    <property type="nucleotide sequence ID" value="NC_015519.1"/>
</dbReference>
<feature type="binding site" evidence="5 7">
    <location>
        <position position="140"/>
    </location>
    <ligand>
        <name>substrate</name>
    </ligand>
</feature>
<dbReference type="eggNOG" id="COG0787">
    <property type="taxonomic scope" value="Bacteria"/>
</dbReference>
<dbReference type="SMART" id="SM01005">
    <property type="entry name" value="Ala_racemase_C"/>
    <property type="match status" value="1"/>
</dbReference>
<dbReference type="UniPathway" id="UPA00042">
    <property type="reaction ID" value="UER00497"/>
</dbReference>
<evidence type="ECO:0000313" key="9">
    <source>
        <dbReference type="EMBL" id="CDI40408.1"/>
    </source>
</evidence>
<accession>F4LVA6</accession>
<gene>
    <name evidence="9" type="primary">alr</name>
    <name evidence="9" type="ordered locus">TEPIRE1_0531</name>
</gene>
<evidence type="ECO:0000259" key="8">
    <source>
        <dbReference type="SMART" id="SM01005"/>
    </source>
</evidence>
<dbReference type="GO" id="GO:0030170">
    <property type="term" value="F:pyridoxal phosphate binding"/>
    <property type="evidence" value="ECO:0007669"/>
    <property type="project" value="UniProtKB-UniRule"/>
</dbReference>
<dbReference type="AlphaFoldDB" id="F4LVA6"/>
<dbReference type="KEGG" id="tae:TepiRe1_0531"/>
<dbReference type="FunFam" id="2.40.37.10:FF:000006">
    <property type="entry name" value="Alanine racemase"/>
    <property type="match status" value="1"/>
</dbReference>
<keyword evidence="10" id="KW-1185">Reference proteome</keyword>
<dbReference type="STRING" id="1209989.TepRe1_0483"/>
<dbReference type="OrthoDB" id="9813814at2"/>
<dbReference type="SUPFAM" id="SSF51419">
    <property type="entry name" value="PLP-binding barrel"/>
    <property type="match status" value="1"/>
</dbReference>
<sequence length="393" mass="43645">MPKELLNIRPTWAEINLDDLRHNLLEIRRITSTNAKLCAIVKADGYGHGAVEVAQTALSCGAHYLGVAFLDEAVELREKGIKAPILILGFTPENQFDTIIEHDITQTVYSLKSAILLSEKALKRKKKAKVHIKLDTGMSRIGFQTDASSISDIRKLFQLEGLKVEGILTHFAKADEKDRTVTEEQFRIFTEAVNTIEAKDYKIPIKHIANSAGIIEYPNTHLDMVRPGIILYGMYPSDEITKSKIHLKPILSLKTRVAHVKSLPKGKAISYGGTYITERHTIIATLPVGYADGYSRLLSSRAQVLINGQRAPVVGRICMDQCMVDVTDIQGEVKPKDEVTLIGADGSERIEAEDIAKIIGTINYEITCGISKRVPRVYISNGKIQNIKNFLVK</sequence>
<dbReference type="PANTHER" id="PTHR30511">
    <property type="entry name" value="ALANINE RACEMASE"/>
    <property type="match status" value="1"/>
</dbReference>
<dbReference type="InterPro" id="IPR011079">
    <property type="entry name" value="Ala_racemase_C"/>
</dbReference>
<name>F4LVA6_TEPAE</name>
<evidence type="ECO:0000256" key="5">
    <source>
        <dbReference type="HAMAP-Rule" id="MF_01201"/>
    </source>
</evidence>
<dbReference type="HAMAP" id="MF_01201">
    <property type="entry name" value="Ala_racemase"/>
    <property type="match status" value="1"/>
</dbReference>
<dbReference type="EC" id="5.1.1.1" evidence="5"/>
<feature type="domain" description="Alanine racemase C-terminal" evidence="8">
    <location>
        <begin position="250"/>
        <end position="379"/>
    </location>
</feature>
<dbReference type="InterPro" id="IPR000821">
    <property type="entry name" value="Ala_racemase"/>
</dbReference>
<keyword evidence="4 5" id="KW-0413">Isomerase</keyword>
<dbReference type="NCBIfam" id="TIGR00492">
    <property type="entry name" value="alr"/>
    <property type="match status" value="1"/>
</dbReference>
<proteinExistence type="inferred from homology"/>
<dbReference type="PRINTS" id="PR00992">
    <property type="entry name" value="ALARACEMASE"/>
</dbReference>
<dbReference type="InterPro" id="IPR029066">
    <property type="entry name" value="PLP-binding_barrel"/>
</dbReference>